<proteinExistence type="predicted"/>
<name>A0A9Q3K7V0_9BASI</name>
<dbReference type="GO" id="GO:0003824">
    <property type="term" value="F:catalytic activity"/>
    <property type="evidence" value="ECO:0007669"/>
    <property type="project" value="UniProtKB-KW"/>
</dbReference>
<evidence type="ECO:0000313" key="3">
    <source>
        <dbReference type="EMBL" id="MBW0574877.1"/>
    </source>
</evidence>
<dbReference type="PANTHER" id="PTHR37984:SF5">
    <property type="entry name" value="PROTEIN NYNRIN-LIKE"/>
    <property type="match status" value="1"/>
</dbReference>
<dbReference type="Pfam" id="PF17919">
    <property type="entry name" value="RT_RNaseH_2"/>
    <property type="match status" value="1"/>
</dbReference>
<dbReference type="InterPro" id="IPR043128">
    <property type="entry name" value="Rev_trsase/Diguanyl_cyclase"/>
</dbReference>
<dbReference type="OrthoDB" id="5593162at2759"/>
<dbReference type="EMBL" id="AVOT02095131">
    <property type="protein sequence ID" value="MBW0574877.1"/>
    <property type="molecule type" value="Genomic_DNA"/>
</dbReference>
<dbReference type="InterPro" id="IPR041577">
    <property type="entry name" value="RT_RNaseH_2"/>
</dbReference>
<accession>A0A9Q3K7V0</accession>
<organism evidence="3 4">
    <name type="scientific">Austropuccinia psidii MF-1</name>
    <dbReference type="NCBI Taxonomy" id="1389203"/>
    <lineage>
        <taxon>Eukaryota</taxon>
        <taxon>Fungi</taxon>
        <taxon>Dikarya</taxon>
        <taxon>Basidiomycota</taxon>
        <taxon>Pucciniomycotina</taxon>
        <taxon>Pucciniomycetes</taxon>
        <taxon>Pucciniales</taxon>
        <taxon>Sphaerophragmiaceae</taxon>
        <taxon>Austropuccinia</taxon>
    </lineage>
</organism>
<dbReference type="PANTHER" id="PTHR37984">
    <property type="entry name" value="PROTEIN CBG26694"/>
    <property type="match status" value="1"/>
</dbReference>
<dbReference type="Proteomes" id="UP000765509">
    <property type="component" value="Unassembled WGS sequence"/>
</dbReference>
<protein>
    <recommendedName>
        <fullName evidence="2">Reverse transcriptase/retrotransposon-derived protein RNase H-like domain-containing protein</fullName>
    </recommendedName>
</protein>
<gene>
    <name evidence="3" type="ORF">O181_114592</name>
</gene>
<dbReference type="SUPFAM" id="SSF56672">
    <property type="entry name" value="DNA/RNA polymerases"/>
    <property type="match status" value="1"/>
</dbReference>
<reference evidence="3" key="1">
    <citation type="submission" date="2021-03" db="EMBL/GenBank/DDBJ databases">
        <title>Draft genome sequence of rust myrtle Austropuccinia psidii MF-1, a brazilian biotype.</title>
        <authorList>
            <person name="Quecine M.C."/>
            <person name="Pachon D.M.R."/>
            <person name="Bonatelli M.L."/>
            <person name="Correr F.H."/>
            <person name="Franceschini L.M."/>
            <person name="Leite T.F."/>
            <person name="Margarido G.R.A."/>
            <person name="Almeida C.A."/>
            <person name="Ferrarezi J.A."/>
            <person name="Labate C.A."/>
        </authorList>
    </citation>
    <scope>NUCLEOTIDE SEQUENCE</scope>
    <source>
        <strain evidence="3">MF-1</strain>
    </source>
</reference>
<evidence type="ECO:0000313" key="4">
    <source>
        <dbReference type="Proteomes" id="UP000765509"/>
    </source>
</evidence>
<keyword evidence="1" id="KW-0511">Multifunctional enzyme</keyword>
<dbReference type="AlphaFoldDB" id="A0A9Q3K7V0"/>
<dbReference type="Gene3D" id="3.30.70.270">
    <property type="match status" value="1"/>
</dbReference>
<dbReference type="InterPro" id="IPR050951">
    <property type="entry name" value="Retrovirus_Pol_polyprotein"/>
</dbReference>
<dbReference type="InterPro" id="IPR043502">
    <property type="entry name" value="DNA/RNA_pol_sf"/>
</dbReference>
<comment type="caution">
    <text evidence="3">The sequence shown here is derived from an EMBL/GenBank/DDBJ whole genome shotgun (WGS) entry which is preliminary data.</text>
</comment>
<sequence>MLQVEIPERTIHKASGVNIKISLNKCNFGWEELIELKHIVSGLRLGIEKNKVKAVLLKPIPHNKEEIMYFIGFSSYYRTHLTDFSIIAKSLYRIGDQQTVFQMTQEITKAYEKIRKAFTEETLLLIPDWNIPLNLYIDACGDELEAALHQVQIVDYKLTEGPVCYISRKAK</sequence>
<evidence type="ECO:0000256" key="1">
    <source>
        <dbReference type="ARBA" id="ARBA00023268"/>
    </source>
</evidence>
<feature type="domain" description="Reverse transcriptase/retrotransposon-derived protein RNase H-like" evidence="2">
    <location>
        <begin position="104"/>
        <end position="170"/>
    </location>
</feature>
<evidence type="ECO:0000259" key="2">
    <source>
        <dbReference type="Pfam" id="PF17919"/>
    </source>
</evidence>
<keyword evidence="4" id="KW-1185">Reference proteome</keyword>